<dbReference type="InterPro" id="IPR007507">
    <property type="entry name" value="Glycos_transf_N"/>
</dbReference>
<evidence type="ECO:0000256" key="2">
    <source>
        <dbReference type="ARBA" id="ARBA00012621"/>
    </source>
</evidence>
<dbReference type="EC" id="2.4.99.12" evidence="2 8"/>
<evidence type="ECO:0000256" key="5">
    <source>
        <dbReference type="ARBA" id="ARBA00031445"/>
    </source>
</evidence>
<gene>
    <name evidence="10" type="ORF">SAMN04488069_101474</name>
</gene>
<evidence type="ECO:0000256" key="1">
    <source>
        <dbReference type="ARBA" id="ARBA00004713"/>
    </source>
</evidence>
<keyword evidence="8" id="KW-0448">Lipopolysaccharide biosynthesis</keyword>
<comment type="catalytic activity">
    <reaction evidence="6 8">
        <text>lipid IVA (E. coli) + CMP-3-deoxy-beta-D-manno-octulosonate = alpha-Kdo-(2-&gt;6)-lipid IVA (E. coli) + CMP + H(+)</text>
        <dbReference type="Rhea" id="RHEA:28066"/>
        <dbReference type="ChEBI" id="CHEBI:15378"/>
        <dbReference type="ChEBI" id="CHEBI:58603"/>
        <dbReference type="ChEBI" id="CHEBI:60364"/>
        <dbReference type="ChEBI" id="CHEBI:60377"/>
        <dbReference type="ChEBI" id="CHEBI:85987"/>
        <dbReference type="EC" id="2.4.99.12"/>
    </reaction>
</comment>
<evidence type="ECO:0000256" key="6">
    <source>
        <dbReference type="ARBA" id="ARBA00049183"/>
    </source>
</evidence>
<keyword evidence="8" id="KW-0472">Membrane</keyword>
<evidence type="ECO:0000256" key="4">
    <source>
        <dbReference type="ARBA" id="ARBA00022679"/>
    </source>
</evidence>
<dbReference type="Gene3D" id="3.40.50.2000">
    <property type="entry name" value="Glycogen Phosphorylase B"/>
    <property type="match status" value="1"/>
</dbReference>
<feature type="transmembrane region" description="Helical" evidence="8">
    <location>
        <begin position="7"/>
        <end position="30"/>
    </location>
</feature>
<name>A0A1H3BZ06_9BACT</name>
<keyword evidence="8" id="KW-1133">Transmembrane helix</keyword>
<dbReference type="GO" id="GO:0043842">
    <property type="term" value="F:Kdo transferase activity"/>
    <property type="evidence" value="ECO:0007669"/>
    <property type="project" value="UniProtKB-EC"/>
</dbReference>
<dbReference type="Gene3D" id="3.40.50.11720">
    <property type="entry name" value="3-Deoxy-D-manno-octulosonic-acid transferase, N-terminal domain"/>
    <property type="match status" value="1"/>
</dbReference>
<comment type="subcellular location">
    <subcellularLocation>
        <location evidence="8">Cell membrane</location>
    </subcellularLocation>
</comment>
<dbReference type="SUPFAM" id="SSF53756">
    <property type="entry name" value="UDP-Glycosyltransferase/glycogen phosphorylase"/>
    <property type="match status" value="1"/>
</dbReference>
<evidence type="ECO:0000313" key="10">
    <source>
        <dbReference type="EMBL" id="SDX47021.1"/>
    </source>
</evidence>
<feature type="domain" description="3-deoxy-D-manno-octulosonic-acid transferase N-terminal" evidence="9">
    <location>
        <begin position="67"/>
        <end position="232"/>
    </location>
</feature>
<dbReference type="UniPathway" id="UPA00958"/>
<feature type="active site" description="Proton acceptor" evidence="7">
    <location>
        <position position="86"/>
    </location>
</feature>
<reference evidence="11" key="1">
    <citation type="submission" date="2016-10" db="EMBL/GenBank/DDBJ databases">
        <authorList>
            <person name="Varghese N."/>
            <person name="Submissions S."/>
        </authorList>
    </citation>
    <scope>NUCLEOTIDE SEQUENCE [LARGE SCALE GENOMIC DNA]</scope>
    <source>
        <strain evidence="11">CGMCC 1.8975</strain>
    </source>
</reference>
<evidence type="ECO:0000259" key="9">
    <source>
        <dbReference type="Pfam" id="PF04413"/>
    </source>
</evidence>
<proteinExistence type="inferred from homology"/>
<evidence type="ECO:0000313" key="11">
    <source>
        <dbReference type="Proteomes" id="UP000199249"/>
    </source>
</evidence>
<keyword evidence="4 8" id="KW-0808">Transferase</keyword>
<keyword evidence="11" id="KW-1185">Reference proteome</keyword>
<accession>A0A1H3BZ06</accession>
<organism evidence="10 11">
    <name type="scientific">Hymenobacter psychrophilus</name>
    <dbReference type="NCBI Taxonomy" id="651662"/>
    <lineage>
        <taxon>Bacteria</taxon>
        <taxon>Pseudomonadati</taxon>
        <taxon>Bacteroidota</taxon>
        <taxon>Cytophagia</taxon>
        <taxon>Cytophagales</taxon>
        <taxon>Hymenobacteraceae</taxon>
        <taxon>Hymenobacter</taxon>
    </lineage>
</organism>
<evidence type="ECO:0000256" key="3">
    <source>
        <dbReference type="ARBA" id="ARBA00019077"/>
    </source>
</evidence>
<dbReference type="PANTHER" id="PTHR42755:SF1">
    <property type="entry name" value="3-DEOXY-D-MANNO-OCTULOSONIC ACID TRANSFERASE, MITOCHONDRIAL-RELATED"/>
    <property type="match status" value="1"/>
</dbReference>
<keyword evidence="8" id="KW-1003">Cell membrane</keyword>
<dbReference type="InterPro" id="IPR038107">
    <property type="entry name" value="Glycos_transf_N_sf"/>
</dbReference>
<sequence length="441" mass="49667">MWAEGRTFVVGSFGLLVSPAFFRLLLRLLYSLGLRLYALLLRLLSPFVPKAAAWAAGRRGLLGRIRGELRHEAAPMVWFHCASLGEFEQGRPLMEAYRAEYPDHKLVLTFFSPSGYEVRHNWPGADYVFYLPLDTAANARTFLDAVRPQLAVFVKYEFWYYFLRELQRREIPAICVSAIFRPKQVFFQPWGGFFRRILGSFTHIFTQNQASAGLLRGAGLSRVSVAGDTRFDTVVHTASAPPRALPLIEAFTDDWCPVLIVGSSWAEDIAVLTPLFEQYQQELRFIVAPHEVTEANLRRVETALPGQVVRYSQATEATVADARLLLIDNVGLLSSLYRFGHFAYVGGAFGKGLHNTLEAAAFGLPLFFGPTYHKFQEAEELVALGCAFPIASADELLKAFGGLYYREEARLQVQDQSLDYVHDHSGATRKIMRWVEGELVK</sequence>
<keyword evidence="8" id="KW-0812">Transmembrane</keyword>
<dbReference type="EMBL" id="FNOV01000001">
    <property type="protein sequence ID" value="SDX47021.1"/>
    <property type="molecule type" value="Genomic_DNA"/>
</dbReference>
<evidence type="ECO:0000256" key="7">
    <source>
        <dbReference type="PIRSR" id="PIRSR639901-1"/>
    </source>
</evidence>
<dbReference type="GO" id="GO:0009245">
    <property type="term" value="P:lipid A biosynthetic process"/>
    <property type="evidence" value="ECO:0007669"/>
    <property type="project" value="TreeGrafter"/>
</dbReference>
<dbReference type="GO" id="GO:0009244">
    <property type="term" value="P:lipopolysaccharide core region biosynthetic process"/>
    <property type="evidence" value="ECO:0007669"/>
    <property type="project" value="UniProtKB-UniRule"/>
</dbReference>
<dbReference type="Pfam" id="PF04413">
    <property type="entry name" value="Glycos_transf_N"/>
    <property type="match status" value="1"/>
</dbReference>
<comment type="pathway">
    <text evidence="1 8">Bacterial outer membrane biogenesis; LPS core biosynthesis.</text>
</comment>
<dbReference type="InterPro" id="IPR039901">
    <property type="entry name" value="Kdotransferase"/>
</dbReference>
<dbReference type="PANTHER" id="PTHR42755">
    <property type="entry name" value="3-DEOXY-MANNO-OCTULOSONATE CYTIDYLYLTRANSFERASE"/>
    <property type="match status" value="1"/>
</dbReference>
<evidence type="ECO:0000256" key="8">
    <source>
        <dbReference type="RuleBase" id="RU365103"/>
    </source>
</evidence>
<dbReference type="Proteomes" id="UP000199249">
    <property type="component" value="Unassembled WGS sequence"/>
</dbReference>
<comment type="function">
    <text evidence="8">Involved in lipopolysaccharide (LPS) biosynthesis. Catalyzes the transfer of 3-deoxy-D-manno-octulosonate (Kdo) residue(s) from CMP-Kdo to lipid IV(A), the tetraacyldisaccharide-1,4'-bisphosphate precursor of lipid A.</text>
</comment>
<dbReference type="STRING" id="651662.SAMN04488069_101474"/>
<protein>
    <recommendedName>
        <fullName evidence="3 8">3-deoxy-D-manno-octulosonic acid transferase</fullName>
        <shortName evidence="8">Kdo transferase</shortName>
        <ecNumber evidence="2 8">2.4.99.12</ecNumber>
    </recommendedName>
    <alternativeName>
        <fullName evidence="5 8">Lipid IV(A) 3-deoxy-D-manno-octulosonic acid transferase</fullName>
    </alternativeName>
</protein>
<dbReference type="AlphaFoldDB" id="A0A1H3BZ06"/>
<dbReference type="GO" id="GO:0005886">
    <property type="term" value="C:plasma membrane"/>
    <property type="evidence" value="ECO:0007669"/>
    <property type="project" value="UniProtKB-SubCell"/>
</dbReference>
<comment type="similarity">
    <text evidence="8">Belongs to the glycosyltransferase group 1 family.</text>
</comment>